<dbReference type="EMBL" id="LSDG01000040">
    <property type="protein sequence ID" value="KXB65623.1"/>
    <property type="molecule type" value="Genomic_DNA"/>
</dbReference>
<accession>A0A134AD26</accession>
<gene>
    <name evidence="2" type="ORF">HMPREF1863_01351</name>
</gene>
<protein>
    <submittedName>
        <fullName evidence="2">Uncharacterized protein</fullName>
    </submittedName>
</protein>
<feature type="compositionally biased region" description="Basic and acidic residues" evidence="1">
    <location>
        <begin position="29"/>
        <end position="44"/>
    </location>
</feature>
<evidence type="ECO:0000313" key="3">
    <source>
        <dbReference type="Proteomes" id="UP000070442"/>
    </source>
</evidence>
<dbReference type="Proteomes" id="UP000070442">
    <property type="component" value="Unassembled WGS sequence"/>
</dbReference>
<keyword evidence="3" id="KW-1185">Reference proteome</keyword>
<organism evidence="2 3">
    <name type="scientific">Aedoeadaptatus coxii</name>
    <dbReference type="NCBI Taxonomy" id="755172"/>
    <lineage>
        <taxon>Bacteria</taxon>
        <taxon>Bacillati</taxon>
        <taxon>Bacillota</taxon>
        <taxon>Tissierellia</taxon>
        <taxon>Tissierellales</taxon>
        <taxon>Peptoniphilaceae</taxon>
        <taxon>Aedoeadaptatus</taxon>
    </lineage>
</organism>
<dbReference type="AlphaFoldDB" id="A0A134AD26"/>
<feature type="region of interest" description="Disordered" evidence="1">
    <location>
        <begin position="25"/>
        <end position="44"/>
    </location>
</feature>
<evidence type="ECO:0000256" key="1">
    <source>
        <dbReference type="SAM" id="MobiDB-lite"/>
    </source>
</evidence>
<dbReference type="PATRIC" id="fig|755172.3.peg.1311"/>
<dbReference type="STRING" id="755172.HMPREF1863_01351"/>
<name>A0A134AD26_9FIRM</name>
<proteinExistence type="predicted"/>
<comment type="caution">
    <text evidence="2">The sequence shown here is derived from an EMBL/GenBank/DDBJ whole genome shotgun (WGS) entry which is preliminary data.</text>
</comment>
<sequence>MVFLSIAMRYQLHGNSEMNYHLEPAEEEGFPKGSKEPRSIKVCK</sequence>
<evidence type="ECO:0000313" key="2">
    <source>
        <dbReference type="EMBL" id="KXB65623.1"/>
    </source>
</evidence>
<reference evidence="3" key="1">
    <citation type="submission" date="2016-01" db="EMBL/GenBank/DDBJ databases">
        <authorList>
            <person name="Mitreva M."/>
            <person name="Pepin K.H."/>
            <person name="Mihindukulasuriya K.A."/>
            <person name="Fulton R."/>
            <person name="Fronick C."/>
            <person name="O'Laughlin M."/>
            <person name="Miner T."/>
            <person name="Herter B."/>
            <person name="Rosa B.A."/>
            <person name="Cordes M."/>
            <person name="Tomlinson C."/>
            <person name="Wollam A."/>
            <person name="Palsikar V.B."/>
            <person name="Mardis E.R."/>
            <person name="Wilson R.K."/>
        </authorList>
    </citation>
    <scope>NUCLEOTIDE SEQUENCE [LARGE SCALE GENOMIC DNA]</scope>
    <source>
        <strain evidence="3">DNF00729</strain>
    </source>
</reference>